<proteinExistence type="predicted"/>
<feature type="domain" description="EGF-like" evidence="18">
    <location>
        <begin position="271"/>
        <end position="308"/>
    </location>
</feature>
<dbReference type="SMART" id="SM00181">
    <property type="entry name" value="EGF"/>
    <property type="match status" value="6"/>
</dbReference>
<dbReference type="InterPro" id="IPR018097">
    <property type="entry name" value="EGF_Ca-bd_CS"/>
</dbReference>
<keyword evidence="8 15" id="KW-1133">Transmembrane helix</keyword>
<keyword evidence="3" id="KW-0245">EGF-like domain</keyword>
<dbReference type="GO" id="GO:0043235">
    <property type="term" value="C:receptor complex"/>
    <property type="evidence" value="ECO:0007669"/>
    <property type="project" value="TreeGrafter"/>
</dbReference>
<dbReference type="InterPro" id="IPR002172">
    <property type="entry name" value="LDrepeatLR_classA_rpt"/>
</dbReference>
<evidence type="ECO:0000256" key="8">
    <source>
        <dbReference type="ARBA" id="ARBA00022989"/>
    </source>
</evidence>
<dbReference type="Gene3D" id="4.10.400.10">
    <property type="entry name" value="Low-density Lipoprotein Receptor"/>
    <property type="match status" value="7"/>
</dbReference>
<keyword evidence="9 15" id="KW-0472">Membrane</keyword>
<feature type="domain" description="EGF-like" evidence="18">
    <location>
        <begin position="762"/>
        <end position="805"/>
    </location>
</feature>
<keyword evidence="12" id="KW-0325">Glycoprotein</keyword>
<dbReference type="STRING" id="34506.A0A090LBS8"/>
<dbReference type="PRINTS" id="PR00261">
    <property type="entry name" value="LDLRECEPTOR"/>
</dbReference>
<dbReference type="GO" id="GO:0042562">
    <property type="term" value="F:hormone binding"/>
    <property type="evidence" value="ECO:0007669"/>
    <property type="project" value="TreeGrafter"/>
</dbReference>
<comment type="subcellular location">
    <subcellularLocation>
        <location evidence="1">Endomembrane system</location>
    </subcellularLocation>
    <subcellularLocation>
        <location evidence="2">Membrane</location>
        <topology evidence="2">Single-pass type I membrane protein</topology>
    </subcellularLocation>
</comment>
<dbReference type="FunFam" id="4.10.400.10:FF:000011">
    <property type="entry name" value="Low-density lipoprotein receptor-related protein 1"/>
    <property type="match status" value="1"/>
</dbReference>
<keyword evidence="19" id="KW-0449">Lipoprotein</keyword>
<dbReference type="Proteomes" id="UP000035682">
    <property type="component" value="Unplaced"/>
</dbReference>
<evidence type="ECO:0000259" key="17">
    <source>
        <dbReference type="SMART" id="SM00179"/>
    </source>
</evidence>
<dbReference type="RefSeq" id="XP_024504201.1">
    <property type="nucleotide sequence ID" value="XM_024650422.1"/>
</dbReference>
<keyword evidence="11 19" id="KW-0675">Receptor</keyword>
<evidence type="ECO:0000313" key="20">
    <source>
        <dbReference type="Proteomes" id="UP000035682"/>
    </source>
</evidence>
<dbReference type="InterPro" id="IPR011042">
    <property type="entry name" value="6-blade_b-propeller_TolB-like"/>
</dbReference>
<dbReference type="Gene3D" id="2.120.10.30">
    <property type="entry name" value="TolB, C-terminal domain"/>
    <property type="match status" value="1"/>
</dbReference>
<dbReference type="AlphaFoldDB" id="A0A090LBS8"/>
<dbReference type="PROSITE" id="PS50068">
    <property type="entry name" value="LDLRA_2"/>
    <property type="match status" value="7"/>
</dbReference>
<keyword evidence="10 13" id="KW-1015">Disulfide bond</keyword>
<feature type="repeat" description="LDL-receptor class B" evidence="14">
    <location>
        <begin position="619"/>
        <end position="663"/>
    </location>
</feature>
<feature type="disulfide bond" evidence="13">
    <location>
        <begin position="187"/>
        <end position="199"/>
    </location>
</feature>
<evidence type="ECO:0000256" key="1">
    <source>
        <dbReference type="ARBA" id="ARBA00004308"/>
    </source>
</evidence>
<feature type="repeat" description="LDL-receptor class B" evidence="14">
    <location>
        <begin position="576"/>
        <end position="618"/>
    </location>
</feature>
<accession>A0A090LBS8</accession>
<feature type="disulfide bond" evidence="13">
    <location>
        <begin position="37"/>
        <end position="49"/>
    </location>
</feature>
<feature type="disulfide bond" evidence="13">
    <location>
        <begin position="166"/>
        <end position="181"/>
    </location>
</feature>
<evidence type="ECO:0000256" key="4">
    <source>
        <dbReference type="ARBA" id="ARBA00022583"/>
    </source>
</evidence>
<protein>
    <submittedName>
        <fullName evidence="21">Very low-density lipoprotein receptor</fullName>
    </submittedName>
</protein>
<dbReference type="OMA" id="YMRVLKN"/>
<evidence type="ECO:0000256" key="5">
    <source>
        <dbReference type="ARBA" id="ARBA00022692"/>
    </source>
</evidence>
<dbReference type="InterPro" id="IPR023415">
    <property type="entry name" value="LDLR_class-A_CS"/>
</dbReference>
<dbReference type="SMART" id="SM00135">
    <property type="entry name" value="LY"/>
    <property type="match status" value="5"/>
</dbReference>
<evidence type="ECO:0000256" key="14">
    <source>
        <dbReference type="PROSITE-ProRule" id="PRU00461"/>
    </source>
</evidence>
<dbReference type="FunFam" id="2.120.10.30:FF:000241">
    <property type="entry name" value="Low-density lipoprotein receptor-related protein 6"/>
    <property type="match status" value="1"/>
</dbReference>
<evidence type="ECO:0000256" key="10">
    <source>
        <dbReference type="ARBA" id="ARBA00023157"/>
    </source>
</evidence>
<dbReference type="SUPFAM" id="SSF63825">
    <property type="entry name" value="YWTD domain"/>
    <property type="match status" value="1"/>
</dbReference>
<dbReference type="SUPFAM" id="SSF57196">
    <property type="entry name" value="EGF/Laminin"/>
    <property type="match status" value="1"/>
</dbReference>
<dbReference type="Pfam" id="PF00058">
    <property type="entry name" value="Ldl_recept_b"/>
    <property type="match status" value="2"/>
</dbReference>
<dbReference type="SMART" id="SM00192">
    <property type="entry name" value="LDLa"/>
    <property type="match status" value="7"/>
</dbReference>
<gene>
    <name evidence="19 21 22" type="ORF">SRAE_1000325300</name>
</gene>
<feature type="domain" description="EGF-like" evidence="18">
    <location>
        <begin position="36"/>
        <end position="72"/>
    </location>
</feature>
<evidence type="ECO:0000256" key="13">
    <source>
        <dbReference type="PROSITE-ProRule" id="PRU00124"/>
    </source>
</evidence>
<dbReference type="PROSITE" id="PS01209">
    <property type="entry name" value="LDLRA_1"/>
    <property type="match status" value="3"/>
</dbReference>
<dbReference type="OrthoDB" id="664115at2759"/>
<sequence>MDTKVVSLLLLTVILLLTNKINSSPINSQTDHFPITCAKDSFFCGDGLCIEKSWQCDGEHDCIDGSDEVNCTTLNSPATCDSDNEFHCYKQKVLKIDDLARIFSDVNIYRRLACIPKELRCDGEYNCIHGEDEDGCEDNITCTNGNFKCLESGDGKSTCVPDSWKCDGSQDCFDGADENNCSKNATCSSNQFLCDNGQCVYKRWVCDGEKDCNDGSDENNCKDDCNLRTHFKCKSNGRCLPLNLRCDGDADCSDHSDESDCNSFSSHFSKNCTSGEFKCDGGTRCISENWKCDGDVDCPDGSDEKNCMEQTCNDNEMKCDNVCRLKLLWCDGVVDCNDGTDESNCPHIPNNITCDITTQYECPGTPKTCIDYVNLCIDDMSYNNCITSVCNKEIHSCRKDSPNCECRDTKYNGSICYCKSGFELRGDICADINECSTEGICDQICYNLPGSYKCDCYLGFKLVPVDNKTIIPHKCRASGSNPLLLLTNRASIRQYDMTKHIITPVISSLKSAVAMDYWHKNGIIIWSDLIGERIMACQMDHIEPTYNINKCSSGNGTMLVKGVVNADGLAIDWVHGLLFWTDSFRKQISVIDIKTRKSRVLFNTSLDEPRAIAVDPSVGLIFWTDWGKHAKIERSAMNGNYRQVIASGENIKWPNGLALDLLEKKVYFADAKIKSISSMNYFGNGLRTVIHSHEKLNHPFSLAVFEEKLYWTDWDKEGIVSANKFNGNDVSEVLEHVSSPMTVRIFHETVQPDHPDKCKTHRCSDLCLPKCQSFFVPYGVETVFDGLSYSCVCSEESTLVNGTCQADVDSIVNFVDKQNQDEALINGMLVFVVLIIIISLIAISLYFYYSYDQPSRTKILRYSNPIYKSTTERRSQDMDGLLNLGVLDTTNNYSNPMVSLTEHQNNQYNINNPMAFSNPTYEAR</sequence>
<feature type="signal peptide" evidence="16">
    <location>
        <begin position="1"/>
        <end position="23"/>
    </location>
</feature>
<reference evidence="19 20" key="1">
    <citation type="submission" date="2014-09" db="EMBL/GenBank/DDBJ databases">
        <authorList>
            <person name="Martin A.A."/>
        </authorList>
    </citation>
    <scope>NUCLEOTIDE SEQUENCE</scope>
    <source>
        <strain evidence="20">ED321</strain>
        <strain evidence="19">ED321 Heterogonic</strain>
    </source>
</reference>
<dbReference type="InterPro" id="IPR001881">
    <property type="entry name" value="EGF-like_Ca-bd_dom"/>
</dbReference>
<dbReference type="GO" id="GO:0005509">
    <property type="term" value="F:calcium ion binding"/>
    <property type="evidence" value="ECO:0007669"/>
    <property type="project" value="InterPro"/>
</dbReference>
<feature type="transmembrane region" description="Helical" evidence="15">
    <location>
        <begin position="823"/>
        <end position="849"/>
    </location>
</feature>
<dbReference type="PROSITE" id="PS51120">
    <property type="entry name" value="LDLRB"/>
    <property type="match status" value="2"/>
</dbReference>
<dbReference type="SUPFAM" id="SSF57424">
    <property type="entry name" value="LDL receptor-like module"/>
    <property type="match status" value="6"/>
</dbReference>
<dbReference type="PANTHER" id="PTHR22722:SF14">
    <property type="entry name" value="MEGALIN, ISOFORM A"/>
    <property type="match status" value="1"/>
</dbReference>
<feature type="domain" description="EGF-like" evidence="18">
    <location>
        <begin position="186"/>
        <end position="222"/>
    </location>
</feature>
<dbReference type="InterPro" id="IPR051221">
    <property type="entry name" value="LDLR-related"/>
</dbReference>
<dbReference type="Pfam" id="PF00057">
    <property type="entry name" value="Ldl_recept_a"/>
    <property type="match status" value="5"/>
</dbReference>
<feature type="disulfide bond" evidence="13">
    <location>
        <begin position="246"/>
        <end position="261"/>
    </location>
</feature>
<evidence type="ECO:0000256" key="11">
    <source>
        <dbReference type="ARBA" id="ARBA00023170"/>
    </source>
</evidence>
<dbReference type="GeneID" id="36377365"/>
<feature type="disulfide bond" evidence="13">
    <location>
        <begin position="194"/>
        <end position="212"/>
    </location>
</feature>
<feature type="disulfide bond" evidence="13">
    <location>
        <begin position="121"/>
        <end position="136"/>
    </location>
</feature>
<dbReference type="GO" id="GO:0006898">
    <property type="term" value="P:receptor-mediated endocytosis"/>
    <property type="evidence" value="ECO:0007669"/>
    <property type="project" value="TreeGrafter"/>
</dbReference>
<feature type="disulfide bond" evidence="13">
    <location>
        <begin position="292"/>
        <end position="307"/>
    </location>
</feature>
<evidence type="ECO:0000256" key="3">
    <source>
        <dbReference type="ARBA" id="ARBA00022536"/>
    </source>
</evidence>
<feature type="domain" description="EGF-like" evidence="18">
    <location>
        <begin position="396"/>
        <end position="430"/>
    </location>
</feature>
<dbReference type="eggNOG" id="KOG1215">
    <property type="taxonomic scope" value="Eukaryota"/>
</dbReference>
<keyword evidence="20" id="KW-1185">Reference proteome</keyword>
<comment type="caution">
    <text evidence="13">Lacks conserved residue(s) required for the propagation of feature annotation.</text>
</comment>
<feature type="domain" description="EGF-like" evidence="18">
    <location>
        <begin position="434"/>
        <end position="476"/>
    </location>
</feature>
<dbReference type="PROSITE" id="PS01187">
    <property type="entry name" value="EGF_CA"/>
    <property type="match status" value="1"/>
</dbReference>
<dbReference type="WormBase" id="SRAE_1000325300">
    <property type="protein sequence ID" value="SRP05468"/>
    <property type="gene ID" value="WBGene00259870"/>
</dbReference>
<reference evidence="21" key="2">
    <citation type="submission" date="2020-12" db="UniProtKB">
        <authorList>
            <consortium name="WormBaseParasite"/>
        </authorList>
    </citation>
    <scope>IDENTIFICATION</scope>
</reference>
<evidence type="ECO:0000313" key="21">
    <source>
        <dbReference type="WBParaSite" id="SRAE_1000325300.1"/>
    </source>
</evidence>
<feature type="chain" id="PRO_5015030656" evidence="16">
    <location>
        <begin position="24"/>
        <end position="924"/>
    </location>
</feature>
<dbReference type="GO" id="GO:0016324">
    <property type="term" value="C:apical plasma membrane"/>
    <property type="evidence" value="ECO:0007669"/>
    <property type="project" value="TreeGrafter"/>
</dbReference>
<dbReference type="CTD" id="36377365"/>
<dbReference type="FunFam" id="2.10.25.10:FF:000009">
    <property type="entry name" value="Low-density lipoprotein receptor isoform 1"/>
    <property type="match status" value="1"/>
</dbReference>
<evidence type="ECO:0000256" key="12">
    <source>
        <dbReference type="ARBA" id="ARBA00023180"/>
    </source>
</evidence>
<feature type="disulfide bond" evidence="13">
    <location>
        <begin position="56"/>
        <end position="71"/>
    </location>
</feature>
<keyword evidence="7" id="KW-0677">Repeat</keyword>
<evidence type="ECO:0000313" key="19">
    <source>
        <dbReference type="EMBL" id="CEF65000.1"/>
    </source>
</evidence>
<evidence type="ECO:0000259" key="18">
    <source>
        <dbReference type="SMART" id="SM00181"/>
    </source>
</evidence>
<feature type="domain" description="EGF-like calcium-binding" evidence="17">
    <location>
        <begin position="431"/>
        <end position="476"/>
    </location>
</feature>
<dbReference type="PANTHER" id="PTHR22722">
    <property type="entry name" value="LOW-DENSITY LIPOPROTEIN RECEPTOR-RELATED PROTEIN 2-RELATED"/>
    <property type="match status" value="1"/>
</dbReference>
<evidence type="ECO:0000256" key="15">
    <source>
        <dbReference type="SAM" id="Phobius"/>
    </source>
</evidence>
<dbReference type="FunFam" id="4.10.400.10:FF:000065">
    <property type="entry name" value="Transmembrane protease serine 7"/>
    <property type="match status" value="1"/>
</dbReference>
<feature type="disulfide bond" evidence="13">
    <location>
        <begin position="44"/>
        <end position="62"/>
    </location>
</feature>
<dbReference type="Gene3D" id="2.10.25.10">
    <property type="entry name" value="Laminin"/>
    <property type="match status" value="1"/>
</dbReference>
<evidence type="ECO:0000256" key="2">
    <source>
        <dbReference type="ARBA" id="ARBA00004479"/>
    </source>
</evidence>
<feature type="disulfide bond" evidence="13">
    <location>
        <begin position="330"/>
        <end position="345"/>
    </location>
</feature>
<keyword evidence="5 15" id="KW-0812">Transmembrane</keyword>
<evidence type="ECO:0000256" key="6">
    <source>
        <dbReference type="ARBA" id="ARBA00022729"/>
    </source>
</evidence>
<dbReference type="EMBL" id="LN609528">
    <property type="protein sequence ID" value="CEF65000.1"/>
    <property type="molecule type" value="Genomic_DNA"/>
</dbReference>
<keyword evidence="4" id="KW-0254">Endocytosis</keyword>
<evidence type="ECO:0000256" key="9">
    <source>
        <dbReference type="ARBA" id="ARBA00023136"/>
    </source>
</evidence>
<dbReference type="CDD" id="cd00112">
    <property type="entry name" value="LDLa"/>
    <property type="match status" value="7"/>
</dbReference>
<dbReference type="WBParaSite" id="SRAE_1000325300.1">
    <property type="protein sequence ID" value="SRAE_1000325300.1"/>
    <property type="gene ID" value="WBGene00259870"/>
</dbReference>
<organism evidence="19">
    <name type="scientific">Strongyloides ratti</name>
    <name type="common">Parasitic roundworm</name>
    <dbReference type="NCBI Taxonomy" id="34506"/>
    <lineage>
        <taxon>Eukaryota</taxon>
        <taxon>Metazoa</taxon>
        <taxon>Ecdysozoa</taxon>
        <taxon>Nematoda</taxon>
        <taxon>Chromadorea</taxon>
        <taxon>Rhabditida</taxon>
        <taxon>Tylenchina</taxon>
        <taxon>Panagrolaimomorpha</taxon>
        <taxon>Strongyloidoidea</taxon>
        <taxon>Strongyloididae</taxon>
        <taxon>Strongyloides</taxon>
    </lineage>
</organism>
<evidence type="ECO:0000256" key="7">
    <source>
        <dbReference type="ARBA" id="ARBA00022737"/>
    </source>
</evidence>
<dbReference type="GO" id="GO:0012505">
    <property type="term" value="C:endomembrane system"/>
    <property type="evidence" value="ECO:0007669"/>
    <property type="project" value="UniProtKB-SubCell"/>
</dbReference>
<keyword evidence="6 16" id="KW-0732">Signal</keyword>
<evidence type="ECO:0000313" key="22">
    <source>
        <dbReference type="WormBase" id="SRAE_1000325300"/>
    </source>
</evidence>
<dbReference type="InterPro" id="IPR000742">
    <property type="entry name" value="EGF"/>
</dbReference>
<feature type="disulfide bond" evidence="13">
    <location>
        <begin position="206"/>
        <end position="221"/>
    </location>
</feature>
<dbReference type="SMART" id="SM00179">
    <property type="entry name" value="EGF_CA"/>
    <property type="match status" value="1"/>
</dbReference>
<name>A0A090LBS8_STRRB</name>
<evidence type="ECO:0000256" key="16">
    <source>
        <dbReference type="SAM" id="SignalP"/>
    </source>
</evidence>
<dbReference type="InterPro" id="IPR036055">
    <property type="entry name" value="LDL_receptor-like_sf"/>
</dbReference>
<dbReference type="InterPro" id="IPR000033">
    <property type="entry name" value="LDLR_classB_rpt"/>
</dbReference>